<dbReference type="KEGG" id="sur:STAUR_6906"/>
<sequence>MGPEMHLETLSYLLRIRADMQRRRLRMYVGDIRVERLSCFMDGYRACLRANGQEASGKDWPAKYLLECHGDQEQAIQKYLDLVAEFGEINGVAATLQGRDARAAAGSGSGAGTLGVLWQAHQELIQGQLDEYGRFFEWLRDVKQEMPGEGWPAKFLRDCHGDYAQAVRQYLDFVAEFLGLSS</sequence>
<protein>
    <submittedName>
        <fullName evidence="1">Uncharacterized protein</fullName>
    </submittedName>
</protein>
<dbReference type="AlphaFoldDB" id="E3FUG4"/>
<dbReference type="EMBL" id="CP002271">
    <property type="protein sequence ID" value="ADO74662.1"/>
    <property type="molecule type" value="Genomic_DNA"/>
</dbReference>
<evidence type="ECO:0000313" key="1">
    <source>
        <dbReference type="EMBL" id="ADO74662.1"/>
    </source>
</evidence>
<dbReference type="Proteomes" id="UP000001351">
    <property type="component" value="Chromosome"/>
</dbReference>
<name>E3FUG4_STIAD</name>
<evidence type="ECO:0000313" key="2">
    <source>
        <dbReference type="Proteomes" id="UP000001351"/>
    </source>
</evidence>
<accession>E3FUG4</accession>
<reference evidence="1 2" key="1">
    <citation type="journal article" date="2011" name="Mol. Biol. Evol.">
        <title>Comparative genomic analysis of fruiting body formation in Myxococcales.</title>
        <authorList>
            <person name="Huntley S."/>
            <person name="Hamann N."/>
            <person name="Wegener-Feldbrugge S."/>
            <person name="Treuner-Lange A."/>
            <person name="Kube M."/>
            <person name="Reinhardt R."/>
            <person name="Klages S."/>
            <person name="Muller R."/>
            <person name="Ronning C.M."/>
            <person name="Nierman W.C."/>
            <person name="Sogaard-Andersen L."/>
        </authorList>
    </citation>
    <scope>NUCLEOTIDE SEQUENCE [LARGE SCALE GENOMIC DNA]</scope>
    <source>
        <strain evidence="1 2">DW4/3-1</strain>
    </source>
</reference>
<proteinExistence type="predicted"/>
<dbReference type="HOGENOM" id="CLU_1250006_0_0_7"/>
<keyword evidence="2" id="KW-1185">Reference proteome</keyword>
<gene>
    <name evidence="1" type="ordered locus">STAUR_6906</name>
</gene>
<organism evidence="1 2">
    <name type="scientific">Stigmatella aurantiaca (strain DW4/3-1)</name>
    <dbReference type="NCBI Taxonomy" id="378806"/>
    <lineage>
        <taxon>Bacteria</taxon>
        <taxon>Pseudomonadati</taxon>
        <taxon>Myxococcota</taxon>
        <taxon>Myxococcia</taxon>
        <taxon>Myxococcales</taxon>
        <taxon>Cystobacterineae</taxon>
        <taxon>Archangiaceae</taxon>
        <taxon>Stigmatella</taxon>
    </lineage>
</organism>